<dbReference type="Pfam" id="PF01569">
    <property type="entry name" value="PAP2"/>
    <property type="match status" value="1"/>
</dbReference>
<dbReference type="InterPro" id="IPR000326">
    <property type="entry name" value="PAP2/HPO"/>
</dbReference>
<keyword evidence="1" id="KW-0472">Membrane</keyword>
<evidence type="ECO:0000256" key="1">
    <source>
        <dbReference type="SAM" id="Phobius"/>
    </source>
</evidence>
<keyword evidence="4" id="KW-1185">Reference proteome</keyword>
<dbReference type="AlphaFoldDB" id="K9YGC0"/>
<evidence type="ECO:0000259" key="2">
    <source>
        <dbReference type="SMART" id="SM00014"/>
    </source>
</evidence>
<feature type="transmembrane region" description="Helical" evidence="1">
    <location>
        <begin position="68"/>
        <end position="89"/>
    </location>
</feature>
<name>K9YGC0_CYASC</name>
<dbReference type="PANTHER" id="PTHR14969">
    <property type="entry name" value="SPHINGOSINE-1-PHOSPHATE PHOSPHOHYDROLASE"/>
    <property type="match status" value="1"/>
</dbReference>
<feature type="transmembrane region" description="Helical" evidence="1">
    <location>
        <begin position="194"/>
        <end position="212"/>
    </location>
</feature>
<dbReference type="Proteomes" id="UP000010483">
    <property type="component" value="Chromosome"/>
</dbReference>
<keyword evidence="1" id="KW-1133">Transmembrane helix</keyword>
<dbReference type="CDD" id="cd03392">
    <property type="entry name" value="PAP2_like_2"/>
    <property type="match status" value="1"/>
</dbReference>
<dbReference type="STRING" id="292563.Cyast_0022"/>
<dbReference type="HOGENOM" id="CLU_072573_3_0_3"/>
<organism evidence="3 4">
    <name type="scientific">Cyanobacterium stanieri (strain ATCC 29140 / PCC 7202)</name>
    <dbReference type="NCBI Taxonomy" id="292563"/>
    <lineage>
        <taxon>Bacteria</taxon>
        <taxon>Bacillati</taxon>
        <taxon>Cyanobacteriota</taxon>
        <taxon>Cyanophyceae</taxon>
        <taxon>Oscillatoriophycideae</taxon>
        <taxon>Chroococcales</taxon>
        <taxon>Geminocystaceae</taxon>
        <taxon>Cyanobacterium</taxon>
    </lineage>
</organism>
<dbReference type="PANTHER" id="PTHR14969:SF13">
    <property type="entry name" value="AT30094P"/>
    <property type="match status" value="1"/>
</dbReference>
<gene>
    <name evidence="3" type="ordered locus">Cyast_0022</name>
</gene>
<sequence length="216" mass="24895">MKIKYLIRPKNITRNFNTYQITSFSFAILFFIILSVYVVNNRLSYTDIYLQDFIQNNSPSWFEYIARFFYFVGEAEVAVFVVLFSLIFLASKKLWLQAQVMALSCLSVLLLIDKVLKPLFAIPRPVDRLVETVDGFSYPSGHGSGNLLLYLLIAYFIAEYYPRLKVGLFVFVTIFMILMGISSVYLGVHWATDFLAAYCVGYILFSISILLYKSSK</sequence>
<dbReference type="Gene3D" id="1.20.144.10">
    <property type="entry name" value="Phosphatidic acid phosphatase type 2/haloperoxidase"/>
    <property type="match status" value="1"/>
</dbReference>
<protein>
    <submittedName>
        <fullName evidence="3">Phosphoesterase PA-phosphatase related protein</fullName>
    </submittedName>
</protein>
<dbReference type="eggNOG" id="COG0671">
    <property type="taxonomic scope" value="Bacteria"/>
</dbReference>
<keyword evidence="1" id="KW-0812">Transmembrane</keyword>
<dbReference type="BioCyc" id="CSTA292563:G1353-21-MONOMER"/>
<accession>K9YGC0</accession>
<evidence type="ECO:0000313" key="3">
    <source>
        <dbReference type="EMBL" id="AFZ46006.1"/>
    </source>
</evidence>
<dbReference type="PATRIC" id="fig|292563.3.peg.24"/>
<feature type="domain" description="Phosphatidic acid phosphatase type 2/haloperoxidase" evidence="2">
    <location>
        <begin position="98"/>
        <end position="209"/>
    </location>
</feature>
<feature type="transmembrane region" description="Helical" evidence="1">
    <location>
        <begin position="168"/>
        <end position="188"/>
    </location>
</feature>
<dbReference type="SUPFAM" id="SSF48317">
    <property type="entry name" value="Acid phosphatase/Vanadium-dependent haloperoxidase"/>
    <property type="match status" value="1"/>
</dbReference>
<evidence type="ECO:0000313" key="4">
    <source>
        <dbReference type="Proteomes" id="UP000010483"/>
    </source>
</evidence>
<dbReference type="InterPro" id="IPR036938">
    <property type="entry name" value="PAP2/HPO_sf"/>
</dbReference>
<feature type="transmembrane region" description="Helical" evidence="1">
    <location>
        <begin position="21"/>
        <end position="39"/>
    </location>
</feature>
<dbReference type="EMBL" id="CP003940">
    <property type="protein sequence ID" value="AFZ46006.1"/>
    <property type="molecule type" value="Genomic_DNA"/>
</dbReference>
<proteinExistence type="predicted"/>
<dbReference type="SMART" id="SM00014">
    <property type="entry name" value="acidPPc"/>
    <property type="match status" value="1"/>
</dbReference>
<feature type="transmembrane region" description="Helical" evidence="1">
    <location>
        <begin position="142"/>
        <end position="161"/>
    </location>
</feature>
<dbReference type="KEGG" id="csn:Cyast_0022"/>
<feature type="transmembrane region" description="Helical" evidence="1">
    <location>
        <begin position="101"/>
        <end position="122"/>
    </location>
</feature>
<reference evidence="4" key="1">
    <citation type="journal article" date="2013" name="Proc. Natl. Acad. Sci. U.S.A.">
        <title>Improving the coverage of the cyanobacterial phylum using diversity-driven genome sequencing.</title>
        <authorList>
            <person name="Shih P.M."/>
            <person name="Wu D."/>
            <person name="Latifi A."/>
            <person name="Axen S.D."/>
            <person name="Fewer D.P."/>
            <person name="Talla E."/>
            <person name="Calteau A."/>
            <person name="Cai F."/>
            <person name="Tandeau de Marsac N."/>
            <person name="Rippka R."/>
            <person name="Herdman M."/>
            <person name="Sivonen K."/>
            <person name="Coursin T."/>
            <person name="Laurent T."/>
            <person name="Goodwin L."/>
            <person name="Nolan M."/>
            <person name="Davenport K.W."/>
            <person name="Han C.S."/>
            <person name="Rubin E.M."/>
            <person name="Eisen J.A."/>
            <person name="Woyke T."/>
            <person name="Gugger M."/>
            <person name="Kerfeld C.A."/>
        </authorList>
    </citation>
    <scope>NUCLEOTIDE SEQUENCE [LARGE SCALE GENOMIC DNA]</scope>
    <source>
        <strain evidence="4">ATCC 29140 / PCC 7202</strain>
    </source>
</reference>